<feature type="non-terminal residue" evidence="3">
    <location>
        <position position="205"/>
    </location>
</feature>
<evidence type="ECO:0000313" key="3">
    <source>
        <dbReference type="RefSeq" id="XP_022236681.1"/>
    </source>
</evidence>
<feature type="compositionally biased region" description="Low complexity" evidence="1">
    <location>
        <begin position="9"/>
        <end position="21"/>
    </location>
</feature>
<feature type="compositionally biased region" description="Basic and acidic residues" evidence="1">
    <location>
        <begin position="46"/>
        <end position="66"/>
    </location>
</feature>
<feature type="compositionally biased region" description="Polar residues" evidence="1">
    <location>
        <begin position="22"/>
        <end position="31"/>
    </location>
</feature>
<reference evidence="3" key="1">
    <citation type="submission" date="2025-08" db="UniProtKB">
        <authorList>
            <consortium name="RefSeq"/>
        </authorList>
    </citation>
    <scope>IDENTIFICATION</scope>
    <source>
        <tissue evidence="3">Muscle</tissue>
    </source>
</reference>
<name>A0ABM1RZ76_LIMPO</name>
<evidence type="ECO:0000256" key="1">
    <source>
        <dbReference type="SAM" id="MobiDB-lite"/>
    </source>
</evidence>
<accession>A0ABM1RZ76</accession>
<dbReference type="Proteomes" id="UP000694941">
    <property type="component" value="Unplaced"/>
</dbReference>
<keyword evidence="2" id="KW-1185">Reference proteome</keyword>
<evidence type="ECO:0000313" key="2">
    <source>
        <dbReference type="Proteomes" id="UP000694941"/>
    </source>
</evidence>
<feature type="region of interest" description="Disordered" evidence="1">
    <location>
        <begin position="1"/>
        <end position="128"/>
    </location>
</feature>
<organism evidence="2 3">
    <name type="scientific">Limulus polyphemus</name>
    <name type="common">Atlantic horseshoe crab</name>
    <dbReference type="NCBI Taxonomy" id="6850"/>
    <lineage>
        <taxon>Eukaryota</taxon>
        <taxon>Metazoa</taxon>
        <taxon>Ecdysozoa</taxon>
        <taxon>Arthropoda</taxon>
        <taxon>Chelicerata</taxon>
        <taxon>Merostomata</taxon>
        <taxon>Xiphosura</taxon>
        <taxon>Limulidae</taxon>
        <taxon>Limulus</taxon>
    </lineage>
</organism>
<proteinExistence type="predicted"/>
<dbReference type="RefSeq" id="XP_022236681.1">
    <property type="nucleotide sequence ID" value="XM_022380973.1"/>
</dbReference>
<sequence length="205" mass="22288">MEYQNKLYSGSSEGSAALSLGQCDQPSSMSQPDVIKAPEEDVSLDLDSRETESSSCHDDVETRVKESGPSGSNVDVETRVKESGPSGSNGDVETRVKESGPSGSNVDVETRVKESGPSGSNGDVETRVKESENHKLFKSINMTSITKDEKLEGEVVGDSKGLAATFQAECVYHAVKDAMEEFKDSIHKDLFNLHMEIVRQLHEQM</sequence>
<protein>
    <submittedName>
        <fullName evidence="3">Uncharacterized protein LOC111084201</fullName>
    </submittedName>
</protein>
<gene>
    <name evidence="3" type="primary">LOC111084201</name>
</gene>
<dbReference type="GeneID" id="111084201"/>